<dbReference type="EMBL" id="JASPKY010001015">
    <property type="protein sequence ID" value="KAK9679509.1"/>
    <property type="molecule type" value="Genomic_DNA"/>
</dbReference>
<gene>
    <name evidence="2" type="ORF">QE152_g40010</name>
</gene>
<feature type="coiled-coil region" evidence="1">
    <location>
        <begin position="69"/>
        <end position="96"/>
    </location>
</feature>
<comment type="caution">
    <text evidence="2">The sequence shown here is derived from an EMBL/GenBank/DDBJ whole genome shotgun (WGS) entry which is preliminary data.</text>
</comment>
<reference evidence="2 3" key="1">
    <citation type="journal article" date="2024" name="BMC Genomics">
        <title>De novo assembly and annotation of Popillia japonica's genome with initial clues to its potential as an invasive pest.</title>
        <authorList>
            <person name="Cucini C."/>
            <person name="Boschi S."/>
            <person name="Funari R."/>
            <person name="Cardaioli E."/>
            <person name="Iannotti N."/>
            <person name="Marturano G."/>
            <person name="Paoli F."/>
            <person name="Bruttini M."/>
            <person name="Carapelli A."/>
            <person name="Frati F."/>
            <person name="Nardi F."/>
        </authorList>
    </citation>
    <scope>NUCLEOTIDE SEQUENCE [LARGE SCALE GENOMIC DNA]</scope>
    <source>
        <strain evidence="2">DMR45628</strain>
    </source>
</reference>
<evidence type="ECO:0008006" key="4">
    <source>
        <dbReference type="Google" id="ProtNLM"/>
    </source>
</evidence>
<accession>A0AAW1HT97</accession>
<proteinExistence type="predicted"/>
<evidence type="ECO:0000313" key="3">
    <source>
        <dbReference type="Proteomes" id="UP001458880"/>
    </source>
</evidence>
<dbReference type="Proteomes" id="UP001458880">
    <property type="component" value="Unassembled WGS sequence"/>
</dbReference>
<dbReference type="AlphaFoldDB" id="A0AAW1HT97"/>
<evidence type="ECO:0000313" key="2">
    <source>
        <dbReference type="EMBL" id="KAK9679509.1"/>
    </source>
</evidence>
<organism evidence="2 3">
    <name type="scientific">Popillia japonica</name>
    <name type="common">Japanese beetle</name>
    <dbReference type="NCBI Taxonomy" id="7064"/>
    <lineage>
        <taxon>Eukaryota</taxon>
        <taxon>Metazoa</taxon>
        <taxon>Ecdysozoa</taxon>
        <taxon>Arthropoda</taxon>
        <taxon>Hexapoda</taxon>
        <taxon>Insecta</taxon>
        <taxon>Pterygota</taxon>
        <taxon>Neoptera</taxon>
        <taxon>Endopterygota</taxon>
        <taxon>Coleoptera</taxon>
        <taxon>Polyphaga</taxon>
        <taxon>Scarabaeiformia</taxon>
        <taxon>Scarabaeidae</taxon>
        <taxon>Rutelinae</taxon>
        <taxon>Popillia</taxon>
    </lineage>
</organism>
<name>A0AAW1HT97_POPJA</name>
<keyword evidence="3" id="KW-1185">Reference proteome</keyword>
<evidence type="ECO:0000256" key="1">
    <source>
        <dbReference type="SAM" id="Coils"/>
    </source>
</evidence>
<sequence length="142" mass="16884">MEESVLDDYIDACELIRETEKEINKIRKAKRQTIVQSMVKGSMQEFPYAPQNFHVEGIEHSVIKNPGQLRMKEKILEERKKKAEELEVKVDEWLNTIPFRMQRIIRMKIFENEPWDTVAAKMGRNATANSVKMEYHRFIKDN</sequence>
<protein>
    <recommendedName>
        <fullName evidence="4">RNA polymerase subunit sigma-70</fullName>
    </recommendedName>
</protein>
<keyword evidence="1" id="KW-0175">Coiled coil</keyword>